<name>A0A2S7YJS2_BEABA</name>
<dbReference type="CDD" id="cd11060">
    <property type="entry name" value="CYP57A1-like"/>
    <property type="match status" value="1"/>
</dbReference>
<dbReference type="InterPro" id="IPR002401">
    <property type="entry name" value="Cyt_P450_E_grp-I"/>
</dbReference>
<evidence type="ECO:0000313" key="6">
    <source>
        <dbReference type="EMBL" id="PQK16224.1"/>
    </source>
</evidence>
<evidence type="ECO:0000256" key="2">
    <source>
        <dbReference type="ARBA" id="ARBA00022723"/>
    </source>
</evidence>
<dbReference type="PRINTS" id="PR00463">
    <property type="entry name" value="EP450I"/>
</dbReference>
<dbReference type="PANTHER" id="PTHR24305:SF168">
    <property type="entry name" value="P450, PUTATIVE (EUROFUNG)-RELATED"/>
    <property type="match status" value="1"/>
</dbReference>
<sequence length="539" mass="60313">MVRPLVAFHITPESLSPWITCPYPSNWCPFKLNQSKNLRIIAFKYILLQMALLVASLATLALAYITYQLYTFQRLRHISGPALASWTSFWLVYAQLTGRIHIILHELVSQHGPVARIGPNWVVCGDPSEIRRIWGARSPWTRAWWYRGMRIDPYRDSSFSTRDDALHNAIRSKLVPGYSGKEVDNLHELVQDQVQSLVRLLDKHVAEGGGARTIDMAQKIQYFALDTISSLAFDDPFGFMESDEDKFRYIETTGNTVYILVATALIPGVISLMQSPYLQWIAPSVKDMAGIGDVIKTAERVVAERYGTNAKLKRDMLGSFVKHGFSQKDAETEALIQIIAGSETTATAIQATILHIITSPHAYARLQHEIDTAEREGRISTPVTNAEAQSLTYLQAVILEGLRVFPPAAALYPKVCDTDEILCGVSVPAGTNVAWSPWTIMRNADIFGADADLFRPERWLGAGKTKLMEQTVMMAFAAGSRWECLGKNIAQLELNLVFVELFRHFEFTLVDPANPWKSFNAGMFSQSNLNIALTRRSAA</sequence>
<keyword evidence="1 4" id="KW-0349">Heme</keyword>
<evidence type="ECO:0000256" key="5">
    <source>
        <dbReference type="SAM" id="Phobius"/>
    </source>
</evidence>
<dbReference type="GO" id="GO:0004497">
    <property type="term" value="F:monooxygenase activity"/>
    <property type="evidence" value="ECO:0007669"/>
    <property type="project" value="InterPro"/>
</dbReference>
<feature type="transmembrane region" description="Helical" evidence="5">
    <location>
        <begin position="45"/>
        <end position="67"/>
    </location>
</feature>
<dbReference type="GO" id="GO:0020037">
    <property type="term" value="F:heme binding"/>
    <property type="evidence" value="ECO:0007669"/>
    <property type="project" value="InterPro"/>
</dbReference>
<evidence type="ECO:0000256" key="3">
    <source>
        <dbReference type="ARBA" id="ARBA00023004"/>
    </source>
</evidence>
<comment type="caution">
    <text evidence="6">The sequence shown here is derived from an EMBL/GenBank/DDBJ whole genome shotgun (WGS) entry which is preliminary data.</text>
</comment>
<dbReference type="PRINTS" id="PR00385">
    <property type="entry name" value="P450"/>
</dbReference>
<gene>
    <name evidence="6" type="ORF">BB8028_0006g05450</name>
</gene>
<dbReference type="Pfam" id="PF00067">
    <property type="entry name" value="p450"/>
    <property type="match status" value="1"/>
</dbReference>
<feature type="binding site" description="axial binding residue" evidence="4">
    <location>
        <position position="484"/>
    </location>
    <ligand>
        <name>heme</name>
        <dbReference type="ChEBI" id="CHEBI:30413"/>
    </ligand>
    <ligandPart>
        <name>Fe</name>
        <dbReference type="ChEBI" id="CHEBI:18248"/>
    </ligandPart>
</feature>
<evidence type="ECO:0000313" key="7">
    <source>
        <dbReference type="Proteomes" id="UP000237441"/>
    </source>
</evidence>
<dbReference type="PANTHER" id="PTHR24305">
    <property type="entry name" value="CYTOCHROME P450"/>
    <property type="match status" value="1"/>
</dbReference>
<dbReference type="GO" id="GO:0005506">
    <property type="term" value="F:iron ion binding"/>
    <property type="evidence" value="ECO:0007669"/>
    <property type="project" value="InterPro"/>
</dbReference>
<dbReference type="GO" id="GO:0016705">
    <property type="term" value="F:oxidoreductase activity, acting on paired donors, with incorporation or reduction of molecular oxygen"/>
    <property type="evidence" value="ECO:0007669"/>
    <property type="project" value="InterPro"/>
</dbReference>
<dbReference type="Proteomes" id="UP000237441">
    <property type="component" value="Unassembled WGS sequence"/>
</dbReference>
<dbReference type="InterPro" id="IPR036396">
    <property type="entry name" value="Cyt_P450_sf"/>
</dbReference>
<accession>A0A2S7YJS2</accession>
<reference evidence="6 7" key="1">
    <citation type="submission" date="2016-07" db="EMBL/GenBank/DDBJ databases">
        <title>Comparative genomics of the entomopathogenic fungus Beauveria bassiana.</title>
        <authorList>
            <person name="Valero Jimenez C.A."/>
            <person name="Zwaan B.J."/>
            <person name="Van Kan J.A."/>
            <person name="Takken W."/>
            <person name="Debets A.J."/>
            <person name="Schoustra S.E."/>
            <person name="Koenraadt C.J."/>
        </authorList>
    </citation>
    <scope>NUCLEOTIDE SEQUENCE [LARGE SCALE GENOMIC DNA]</scope>
    <source>
        <strain evidence="6 7">ARSEF 8028</strain>
    </source>
</reference>
<keyword evidence="2 4" id="KW-0479">Metal-binding</keyword>
<proteinExistence type="predicted"/>
<dbReference type="InterPro" id="IPR050121">
    <property type="entry name" value="Cytochrome_P450_monoxygenase"/>
</dbReference>
<dbReference type="Gene3D" id="1.10.630.10">
    <property type="entry name" value="Cytochrome P450"/>
    <property type="match status" value="1"/>
</dbReference>
<comment type="cofactor">
    <cofactor evidence="4">
        <name>heme</name>
        <dbReference type="ChEBI" id="CHEBI:30413"/>
    </cofactor>
</comment>
<dbReference type="OrthoDB" id="3934656at2759"/>
<keyword evidence="5" id="KW-0812">Transmembrane</keyword>
<evidence type="ECO:0000256" key="4">
    <source>
        <dbReference type="PIRSR" id="PIRSR602401-1"/>
    </source>
</evidence>
<keyword evidence="3 4" id="KW-0408">Iron</keyword>
<dbReference type="SUPFAM" id="SSF48264">
    <property type="entry name" value="Cytochrome P450"/>
    <property type="match status" value="1"/>
</dbReference>
<keyword evidence="5" id="KW-1133">Transmembrane helix</keyword>
<keyword evidence="5" id="KW-0472">Membrane</keyword>
<dbReference type="EMBL" id="JRHA01000006">
    <property type="protein sequence ID" value="PQK16224.1"/>
    <property type="molecule type" value="Genomic_DNA"/>
</dbReference>
<dbReference type="AlphaFoldDB" id="A0A2S7YJS2"/>
<organism evidence="6 7">
    <name type="scientific">Beauveria bassiana</name>
    <name type="common">White muscardine disease fungus</name>
    <name type="synonym">Tritirachium shiotae</name>
    <dbReference type="NCBI Taxonomy" id="176275"/>
    <lineage>
        <taxon>Eukaryota</taxon>
        <taxon>Fungi</taxon>
        <taxon>Dikarya</taxon>
        <taxon>Ascomycota</taxon>
        <taxon>Pezizomycotina</taxon>
        <taxon>Sordariomycetes</taxon>
        <taxon>Hypocreomycetidae</taxon>
        <taxon>Hypocreales</taxon>
        <taxon>Cordycipitaceae</taxon>
        <taxon>Beauveria</taxon>
    </lineage>
</organism>
<evidence type="ECO:0008006" key="8">
    <source>
        <dbReference type="Google" id="ProtNLM"/>
    </source>
</evidence>
<evidence type="ECO:0000256" key="1">
    <source>
        <dbReference type="ARBA" id="ARBA00022617"/>
    </source>
</evidence>
<protein>
    <recommendedName>
        <fullName evidence="8">Pisatin demethylase</fullName>
    </recommendedName>
</protein>
<dbReference type="InterPro" id="IPR001128">
    <property type="entry name" value="Cyt_P450"/>
</dbReference>